<dbReference type="AlphaFoldDB" id="E3JBW5"/>
<dbReference type="RefSeq" id="WP_013425393.1">
    <property type="nucleotide sequence ID" value="NC_014666.1"/>
</dbReference>
<proteinExistence type="predicted"/>
<dbReference type="EMBL" id="CP002299">
    <property type="protein sequence ID" value="ADP82275.1"/>
    <property type="molecule type" value="Genomic_DNA"/>
</dbReference>
<dbReference type="PANTHER" id="PTHR13947:SF37">
    <property type="entry name" value="LD18367P"/>
    <property type="match status" value="1"/>
</dbReference>
<dbReference type="InterPro" id="IPR050769">
    <property type="entry name" value="NAT_camello-type"/>
</dbReference>
<dbReference type="InterPro" id="IPR036390">
    <property type="entry name" value="WH_DNA-bd_sf"/>
</dbReference>
<dbReference type="Pfam" id="PF12802">
    <property type="entry name" value="MarR_2"/>
    <property type="match status" value="1"/>
</dbReference>
<gene>
    <name evidence="4" type="ordered locus">FraEuI1c_4276</name>
</gene>
<organism evidence="4 5">
    <name type="scientific">Pseudofrankia inefficax (strain DSM 45817 / CECT 9037 / DDB 130130 / EuI1c)</name>
    <name type="common">Frankia inefficax</name>
    <dbReference type="NCBI Taxonomy" id="298654"/>
    <lineage>
        <taxon>Bacteria</taxon>
        <taxon>Bacillati</taxon>
        <taxon>Actinomycetota</taxon>
        <taxon>Actinomycetes</taxon>
        <taxon>Frankiales</taxon>
        <taxon>Frankiaceae</taxon>
        <taxon>Pseudofrankia</taxon>
    </lineage>
</organism>
<dbReference type="InterPro" id="IPR036388">
    <property type="entry name" value="WH-like_DNA-bd_sf"/>
</dbReference>
<dbReference type="InParanoid" id="E3JBW5"/>
<dbReference type="SUPFAM" id="SSF46785">
    <property type="entry name" value="Winged helix' DNA-binding domain"/>
    <property type="match status" value="1"/>
</dbReference>
<dbReference type="PANTHER" id="PTHR13947">
    <property type="entry name" value="GNAT FAMILY N-ACETYLTRANSFERASE"/>
    <property type="match status" value="1"/>
</dbReference>
<dbReference type="SMART" id="SM00347">
    <property type="entry name" value="HTH_MARR"/>
    <property type="match status" value="1"/>
</dbReference>
<dbReference type="OrthoDB" id="273614at2"/>
<dbReference type="STRING" id="298654.FraEuI1c_4276"/>
<evidence type="ECO:0000259" key="2">
    <source>
        <dbReference type="PROSITE" id="PS50995"/>
    </source>
</evidence>
<name>E3JBW5_PSEI1</name>
<dbReference type="KEGG" id="fri:FraEuI1c_4276"/>
<accession>E3JBW5</accession>
<dbReference type="Gene3D" id="3.40.630.30">
    <property type="match status" value="1"/>
</dbReference>
<dbReference type="InterPro" id="IPR000182">
    <property type="entry name" value="GNAT_dom"/>
</dbReference>
<feature type="domain" description="N-acetyltransferase" evidence="3">
    <location>
        <begin position="161"/>
        <end position="317"/>
    </location>
</feature>
<evidence type="ECO:0000313" key="4">
    <source>
        <dbReference type="EMBL" id="ADP82275.1"/>
    </source>
</evidence>
<dbReference type="InterPro" id="IPR016181">
    <property type="entry name" value="Acyl_CoA_acyltransferase"/>
</dbReference>
<keyword evidence="1 4" id="KW-0808">Transferase</keyword>
<dbReference type="Gene3D" id="1.10.10.10">
    <property type="entry name" value="Winged helix-like DNA-binding domain superfamily/Winged helix DNA-binding domain"/>
    <property type="match status" value="1"/>
</dbReference>
<dbReference type="Proteomes" id="UP000002484">
    <property type="component" value="Chromosome"/>
</dbReference>
<dbReference type="PROSITE" id="PS51186">
    <property type="entry name" value="GNAT"/>
    <property type="match status" value="1"/>
</dbReference>
<evidence type="ECO:0000259" key="3">
    <source>
        <dbReference type="PROSITE" id="PS51186"/>
    </source>
</evidence>
<dbReference type="GO" id="GO:0008080">
    <property type="term" value="F:N-acetyltransferase activity"/>
    <property type="evidence" value="ECO:0007669"/>
    <property type="project" value="InterPro"/>
</dbReference>
<evidence type="ECO:0000313" key="5">
    <source>
        <dbReference type="Proteomes" id="UP000002484"/>
    </source>
</evidence>
<reference evidence="4 5" key="1">
    <citation type="submission" date="2010-10" db="EMBL/GenBank/DDBJ databases">
        <title>Complete sequence of Frankia sp. EuI1c.</title>
        <authorList>
            <consortium name="US DOE Joint Genome Institute"/>
            <person name="Lucas S."/>
            <person name="Copeland A."/>
            <person name="Lapidus A."/>
            <person name="Cheng J.-F."/>
            <person name="Bruce D."/>
            <person name="Goodwin L."/>
            <person name="Pitluck S."/>
            <person name="Chertkov O."/>
            <person name="Detter J.C."/>
            <person name="Han C."/>
            <person name="Tapia R."/>
            <person name="Land M."/>
            <person name="Hauser L."/>
            <person name="Jeffries C."/>
            <person name="Kyrpides N."/>
            <person name="Ivanova N."/>
            <person name="Mikhailova N."/>
            <person name="Beauchemin N."/>
            <person name="Sen A."/>
            <person name="Sur S.A."/>
            <person name="Gtari M."/>
            <person name="Wall L."/>
            <person name="Tisa L."/>
            <person name="Woyke T."/>
        </authorList>
    </citation>
    <scope>NUCLEOTIDE SEQUENCE [LARGE SCALE GENOMIC DNA]</scope>
    <source>
        <strain evidence="5">DSM 45817 / CECT 9037 / EuI1c</strain>
    </source>
</reference>
<dbReference type="CDD" id="cd04301">
    <property type="entry name" value="NAT_SF"/>
    <property type="match status" value="1"/>
</dbReference>
<sequence>MTVPLQSADGDVGSAAARVAAVRRFDRFYTDAVGALRSGLLDSPYNLTEARVLYELAQRPTTSAAELRRELDVDASYLGRILRRFGADGLTETTASTQDGRRRDVRLTRHGHDTFAELNRLSDERAHRFLGALSEADQHRLLTAMEAIQNVLGGRPRADLVVIRAPRPGDLGWVIRANAEVYFEEFGWDASYEALVSRIVGDYAADHDPQREAAWIAEVDGEPVGCVFCVRFDASTAQLRLLLVDPSARGLGLGRRLVEECLRFARLAGYTRMRLWTNSVLADARRIYERAGFTLTSAEPHHSFGHDLVGQIWELDL</sequence>
<dbReference type="eggNOG" id="COG0456">
    <property type="taxonomic scope" value="Bacteria"/>
</dbReference>
<feature type="domain" description="HTH marR-type" evidence="2">
    <location>
        <begin position="9"/>
        <end position="150"/>
    </location>
</feature>
<protein>
    <submittedName>
        <fullName evidence="4">GCN5-related N-acetyltransferase</fullName>
    </submittedName>
</protein>
<dbReference type="GO" id="GO:0003700">
    <property type="term" value="F:DNA-binding transcription factor activity"/>
    <property type="evidence" value="ECO:0007669"/>
    <property type="project" value="InterPro"/>
</dbReference>
<dbReference type="PROSITE" id="PS50995">
    <property type="entry name" value="HTH_MARR_2"/>
    <property type="match status" value="1"/>
</dbReference>
<dbReference type="Pfam" id="PF00583">
    <property type="entry name" value="Acetyltransf_1"/>
    <property type="match status" value="1"/>
</dbReference>
<keyword evidence="5" id="KW-1185">Reference proteome</keyword>
<evidence type="ECO:0000256" key="1">
    <source>
        <dbReference type="ARBA" id="ARBA00022679"/>
    </source>
</evidence>
<dbReference type="eggNOG" id="COG1846">
    <property type="taxonomic scope" value="Bacteria"/>
</dbReference>
<dbReference type="InterPro" id="IPR000835">
    <property type="entry name" value="HTH_MarR-typ"/>
</dbReference>
<dbReference type="SUPFAM" id="SSF55729">
    <property type="entry name" value="Acyl-CoA N-acyltransferases (Nat)"/>
    <property type="match status" value="1"/>
</dbReference>
<dbReference type="HOGENOM" id="CLU_065219_0_0_11"/>